<comment type="caution">
    <text evidence="1">The sequence shown here is derived from an EMBL/GenBank/DDBJ whole genome shotgun (WGS) entry which is preliminary data.</text>
</comment>
<sequence length="121" mass="14024">MGCGKFMKVASTSKWAPTERHPEGELHEDLGFFSWDKTRKLFVLRQFHVEGFVNQYIAEVVADAKIVFVTEAIENIPDGWRARETYTFLGPEEFIEQFELAAPGKDFEPYTENRLHRVAPE</sequence>
<dbReference type="EMBL" id="BONY01000017">
    <property type="protein sequence ID" value="GIH05196.1"/>
    <property type="molecule type" value="Genomic_DNA"/>
</dbReference>
<dbReference type="InterPro" id="IPR012674">
    <property type="entry name" value="Calycin"/>
</dbReference>
<name>A0A8J3Q8L4_9ACTN</name>
<organism evidence="1 2">
    <name type="scientific">Rhizocola hellebori</name>
    <dbReference type="NCBI Taxonomy" id="1392758"/>
    <lineage>
        <taxon>Bacteria</taxon>
        <taxon>Bacillati</taxon>
        <taxon>Actinomycetota</taxon>
        <taxon>Actinomycetes</taxon>
        <taxon>Micromonosporales</taxon>
        <taxon>Micromonosporaceae</taxon>
        <taxon>Rhizocola</taxon>
    </lineage>
</organism>
<dbReference type="Gene3D" id="2.40.128.20">
    <property type="match status" value="1"/>
</dbReference>
<dbReference type="Proteomes" id="UP000612899">
    <property type="component" value="Unassembled WGS sequence"/>
</dbReference>
<evidence type="ECO:0000313" key="1">
    <source>
        <dbReference type="EMBL" id="GIH05196.1"/>
    </source>
</evidence>
<gene>
    <name evidence="1" type="ORF">Rhe02_32630</name>
</gene>
<reference evidence="1" key="1">
    <citation type="submission" date="2021-01" db="EMBL/GenBank/DDBJ databases">
        <title>Whole genome shotgun sequence of Rhizocola hellebori NBRC 109834.</title>
        <authorList>
            <person name="Komaki H."/>
            <person name="Tamura T."/>
        </authorList>
    </citation>
    <scope>NUCLEOTIDE SEQUENCE</scope>
    <source>
        <strain evidence="1">NBRC 109834</strain>
    </source>
</reference>
<protein>
    <submittedName>
        <fullName evidence="1">Uncharacterized protein</fullName>
    </submittedName>
</protein>
<evidence type="ECO:0000313" key="2">
    <source>
        <dbReference type="Proteomes" id="UP000612899"/>
    </source>
</evidence>
<keyword evidence="2" id="KW-1185">Reference proteome</keyword>
<dbReference type="AlphaFoldDB" id="A0A8J3Q8L4"/>
<accession>A0A8J3Q8L4</accession>
<proteinExistence type="predicted"/>